<feature type="signal peptide" evidence="3">
    <location>
        <begin position="1"/>
        <end position="21"/>
    </location>
</feature>
<sequence>MVRFKALVCAAAAACLAVVLAGCASQQNYTPPEKTPTISTPAIGKEGTLRVGVDASAPPLAGQSNSSSKIVGINVDVAAALADQLGLKLEIVDVGADPESALKDDKVDIVMGIEQSDSDVTFWKSSPYLPTAVALFSTPSNTTVPTKASKPEIAAQVSSKSSWQVENEFGDSALVPENDLKSAFADLAAGTVQYVAADAVNGWYAAKANDVDVILVALMQQLNGYCVGVTDSNAELKQAVSDALASLENGGIVDIIEAKWLGEALDLSSLPLTEGAKASKSGTTTKDTTDNNKTAGDEPKDGTESTNGETPVEGEGDEAEPTTPTEPGGNAVQPQSEAA</sequence>
<dbReference type="InterPro" id="IPR001638">
    <property type="entry name" value="Solute-binding_3/MltF_N"/>
</dbReference>
<evidence type="ECO:0000256" key="2">
    <source>
        <dbReference type="SAM" id="MobiDB-lite"/>
    </source>
</evidence>
<dbReference type="Gene3D" id="3.40.190.10">
    <property type="entry name" value="Periplasmic binding protein-like II"/>
    <property type="match status" value="2"/>
</dbReference>
<feature type="compositionally biased region" description="Low complexity" evidence="2">
    <location>
        <begin position="275"/>
        <end position="286"/>
    </location>
</feature>
<feature type="region of interest" description="Disordered" evidence="2">
    <location>
        <begin position="275"/>
        <end position="339"/>
    </location>
</feature>
<evidence type="ECO:0000259" key="4">
    <source>
        <dbReference type="SMART" id="SM00062"/>
    </source>
</evidence>
<accession>A0ABT7DRG1</accession>
<dbReference type="Pfam" id="PF00497">
    <property type="entry name" value="SBP_bac_3"/>
    <property type="match status" value="1"/>
</dbReference>
<protein>
    <submittedName>
        <fullName evidence="5">Transporter substrate-binding domain-containing protein</fullName>
    </submittedName>
</protein>
<dbReference type="SUPFAM" id="SSF53850">
    <property type="entry name" value="Periplasmic binding protein-like II"/>
    <property type="match status" value="1"/>
</dbReference>
<comment type="caution">
    <text evidence="5">The sequence shown here is derived from an EMBL/GenBank/DDBJ whole genome shotgun (WGS) entry which is preliminary data.</text>
</comment>
<organism evidence="5 6">
    <name type="scientific">Gordonibacter faecis</name>
    <dbReference type="NCBI Taxonomy" id="3047475"/>
    <lineage>
        <taxon>Bacteria</taxon>
        <taxon>Bacillati</taxon>
        <taxon>Actinomycetota</taxon>
        <taxon>Coriobacteriia</taxon>
        <taxon>Eggerthellales</taxon>
        <taxon>Eggerthellaceae</taxon>
        <taxon>Gordonibacter</taxon>
    </lineage>
</organism>
<feature type="compositionally biased region" description="Basic and acidic residues" evidence="2">
    <location>
        <begin position="287"/>
        <end position="303"/>
    </location>
</feature>
<proteinExistence type="predicted"/>
<dbReference type="PROSITE" id="PS51257">
    <property type="entry name" value="PROKAR_LIPOPROTEIN"/>
    <property type="match status" value="1"/>
</dbReference>
<keyword evidence="6" id="KW-1185">Reference proteome</keyword>
<feature type="chain" id="PRO_5047099067" evidence="3">
    <location>
        <begin position="22"/>
        <end position="339"/>
    </location>
</feature>
<dbReference type="SMART" id="SM00062">
    <property type="entry name" value="PBPb"/>
    <property type="match status" value="1"/>
</dbReference>
<keyword evidence="1 3" id="KW-0732">Signal</keyword>
<gene>
    <name evidence="5" type="ORF">QNJ86_09945</name>
</gene>
<evidence type="ECO:0000313" key="5">
    <source>
        <dbReference type="EMBL" id="MDJ1651121.1"/>
    </source>
</evidence>
<feature type="domain" description="Solute-binding protein family 3/N-terminal" evidence="4">
    <location>
        <begin position="48"/>
        <end position="264"/>
    </location>
</feature>
<name>A0ABT7DRG1_9ACTN</name>
<evidence type="ECO:0000256" key="3">
    <source>
        <dbReference type="SAM" id="SignalP"/>
    </source>
</evidence>
<dbReference type="PANTHER" id="PTHR35936">
    <property type="entry name" value="MEMBRANE-BOUND LYTIC MUREIN TRANSGLYCOSYLASE F"/>
    <property type="match status" value="1"/>
</dbReference>
<evidence type="ECO:0000256" key="1">
    <source>
        <dbReference type="ARBA" id="ARBA00022729"/>
    </source>
</evidence>
<reference evidence="5 6" key="1">
    <citation type="submission" date="2023-05" db="EMBL/GenBank/DDBJ databases">
        <title>Gordonibacter KGMB12511T sp. nov., isolated from faeces of healthy Korean.</title>
        <authorList>
            <person name="Kim H.S."/>
            <person name="Kim J.-S."/>
            <person name="Suh M.K."/>
            <person name="Eom M.K."/>
            <person name="Do H.E."/>
            <person name="Lee J.-S."/>
        </authorList>
    </citation>
    <scope>NUCLEOTIDE SEQUENCE [LARGE SCALE GENOMIC DNA]</scope>
    <source>
        <strain evidence="5 6">KGMB12511</strain>
    </source>
</reference>
<dbReference type="EMBL" id="JASJEU010000019">
    <property type="protein sequence ID" value="MDJ1651121.1"/>
    <property type="molecule type" value="Genomic_DNA"/>
</dbReference>
<dbReference type="RefSeq" id="WP_283832466.1">
    <property type="nucleotide sequence ID" value="NZ_JASJEU010000019.1"/>
</dbReference>
<dbReference type="Proteomes" id="UP001232750">
    <property type="component" value="Unassembled WGS sequence"/>
</dbReference>
<evidence type="ECO:0000313" key="6">
    <source>
        <dbReference type="Proteomes" id="UP001232750"/>
    </source>
</evidence>
<dbReference type="PANTHER" id="PTHR35936:SF19">
    <property type="entry name" value="AMINO-ACID-BINDING PROTEIN YXEM-RELATED"/>
    <property type="match status" value="1"/>
</dbReference>